<keyword evidence="8 10" id="KW-0472">Membrane</keyword>
<organism evidence="12 13">
    <name type="scientific">Ancylobacter tetraedralis</name>
    <dbReference type="NCBI Taxonomy" id="217068"/>
    <lineage>
        <taxon>Bacteria</taxon>
        <taxon>Pseudomonadati</taxon>
        <taxon>Pseudomonadota</taxon>
        <taxon>Alphaproteobacteria</taxon>
        <taxon>Hyphomicrobiales</taxon>
        <taxon>Xanthobacteraceae</taxon>
        <taxon>Ancylobacter</taxon>
    </lineage>
</organism>
<keyword evidence="9 10" id="KW-0998">Cell outer membrane</keyword>
<sequence>MMGAGRGRVLVGAIGAAVLGLAAPLFLAPAQAGMVKSPAAAVAEDPANGTAKVDPFCASYGAGFARLSGTSTCVKISGNLQADGYNQSSSGGAGVGALQPALRSQ</sequence>
<dbReference type="InterPro" id="IPR003684">
    <property type="entry name" value="Porin_alphabac"/>
</dbReference>
<comment type="similarity">
    <text evidence="1 10">Belongs to the alphaproteobacteria porin family.</text>
</comment>
<dbReference type="AlphaFoldDB" id="A0A839Z221"/>
<comment type="caution">
    <text evidence="12">The sequence shown here is derived from an EMBL/GenBank/DDBJ whole genome shotgun (WGS) entry which is preliminary data.</text>
</comment>
<dbReference type="GO" id="GO:0046930">
    <property type="term" value="C:pore complex"/>
    <property type="evidence" value="ECO:0007669"/>
    <property type="project" value="UniProtKB-KW"/>
</dbReference>
<gene>
    <name evidence="12" type="ORF">FHS55_001359</name>
</gene>
<keyword evidence="13" id="KW-1185">Reference proteome</keyword>
<keyword evidence="7 10" id="KW-0626">Porin</keyword>
<evidence type="ECO:0000256" key="6">
    <source>
        <dbReference type="ARBA" id="ARBA00023065"/>
    </source>
</evidence>
<proteinExistence type="inferred from homology"/>
<evidence type="ECO:0000256" key="9">
    <source>
        <dbReference type="ARBA" id="ARBA00023237"/>
    </source>
</evidence>
<comment type="subcellular location">
    <subcellularLocation>
        <location evidence="10">Cell outer membrane</location>
        <topology evidence="10">Multi-pass membrane protein</topology>
    </subcellularLocation>
</comment>
<evidence type="ECO:0000256" key="3">
    <source>
        <dbReference type="ARBA" id="ARBA00022452"/>
    </source>
</evidence>
<accession>A0A839Z221</accession>
<name>A0A839Z221_9HYPH</name>
<evidence type="ECO:0000256" key="1">
    <source>
        <dbReference type="ARBA" id="ARBA00009521"/>
    </source>
</evidence>
<keyword evidence="5" id="KW-0732">Signal</keyword>
<evidence type="ECO:0000256" key="2">
    <source>
        <dbReference type="ARBA" id="ARBA00022448"/>
    </source>
</evidence>
<dbReference type="GO" id="GO:0015288">
    <property type="term" value="F:porin activity"/>
    <property type="evidence" value="ECO:0007669"/>
    <property type="project" value="UniProtKB-KW"/>
</dbReference>
<evidence type="ECO:0000256" key="11">
    <source>
        <dbReference type="SAM" id="MobiDB-lite"/>
    </source>
</evidence>
<dbReference type="EMBL" id="JACICD010000002">
    <property type="protein sequence ID" value="MBB3770764.1"/>
    <property type="molecule type" value="Genomic_DNA"/>
</dbReference>
<comment type="domain">
    <text evidence="10">Consists of 16-stranded beta-barrel sheets, with large surface-exposed loops, that form a transmembrane pore at the center of each barrel. The pore is partially ocluded by a peptide loop that folds into the pore lumen.</text>
</comment>
<keyword evidence="3 10" id="KW-1134">Transmembrane beta strand</keyword>
<evidence type="ECO:0000256" key="10">
    <source>
        <dbReference type="RuleBase" id="RU364005"/>
    </source>
</evidence>
<keyword evidence="6 10" id="KW-0406">Ion transport</keyword>
<evidence type="ECO:0000256" key="7">
    <source>
        <dbReference type="ARBA" id="ARBA00023114"/>
    </source>
</evidence>
<dbReference type="Pfam" id="PF02530">
    <property type="entry name" value="Porin_2"/>
    <property type="match status" value="1"/>
</dbReference>
<protein>
    <recommendedName>
        <fullName evidence="10">Porin</fullName>
    </recommendedName>
</protein>
<reference evidence="12 13" key="1">
    <citation type="submission" date="2020-08" db="EMBL/GenBank/DDBJ databases">
        <title>Genomic Encyclopedia of Type Strains, Phase IV (KMG-IV): sequencing the most valuable type-strain genomes for metagenomic binning, comparative biology and taxonomic classification.</title>
        <authorList>
            <person name="Goeker M."/>
        </authorList>
    </citation>
    <scope>NUCLEOTIDE SEQUENCE [LARGE SCALE GENOMIC DNA]</scope>
    <source>
        <strain evidence="12 13">DSM 5895</strain>
    </source>
</reference>
<evidence type="ECO:0000256" key="8">
    <source>
        <dbReference type="ARBA" id="ARBA00023136"/>
    </source>
</evidence>
<keyword evidence="2 10" id="KW-0813">Transport</keyword>
<dbReference type="GO" id="GO:0009279">
    <property type="term" value="C:cell outer membrane"/>
    <property type="evidence" value="ECO:0007669"/>
    <property type="project" value="UniProtKB-SubCell"/>
</dbReference>
<dbReference type="Proteomes" id="UP000533469">
    <property type="component" value="Unassembled WGS sequence"/>
</dbReference>
<feature type="region of interest" description="Disordered" evidence="11">
    <location>
        <begin position="85"/>
        <end position="105"/>
    </location>
</feature>
<evidence type="ECO:0000313" key="13">
    <source>
        <dbReference type="Proteomes" id="UP000533469"/>
    </source>
</evidence>
<dbReference type="GO" id="GO:0006811">
    <property type="term" value="P:monoatomic ion transport"/>
    <property type="evidence" value="ECO:0007669"/>
    <property type="project" value="UniProtKB-KW"/>
</dbReference>
<evidence type="ECO:0000313" key="12">
    <source>
        <dbReference type="EMBL" id="MBB3770764.1"/>
    </source>
</evidence>
<evidence type="ECO:0000256" key="5">
    <source>
        <dbReference type="ARBA" id="ARBA00022729"/>
    </source>
</evidence>
<evidence type="ECO:0000256" key="4">
    <source>
        <dbReference type="ARBA" id="ARBA00022692"/>
    </source>
</evidence>
<keyword evidence="4 10" id="KW-0812">Transmembrane</keyword>
<dbReference type="RefSeq" id="WP_183188934.1">
    <property type="nucleotide sequence ID" value="NZ_JACICD010000002.1"/>
</dbReference>
<comment type="function">
    <text evidence="10">Forms passive diffusion pores that allow small molecular weight hydrophilic materials across the outer membrane.</text>
</comment>